<reference evidence="1" key="1">
    <citation type="journal article" date="2015" name="Environ. Microbiol.">
        <title>Pressure adaptation is linked to thermal adaptation in salt-saturated marine habitats.</title>
        <authorList>
            <consortium name="The MAMBA Consortium"/>
            <person name="Alcaide M."/>
            <person name="Stogios P.J."/>
            <person name="Lafraya A."/>
            <person name="Tchigvintsev A."/>
            <person name="Flick R."/>
            <person name="Bargiela R."/>
            <person name="Chernikova T.N."/>
            <person name="Reva O.N."/>
            <person name="Hai T."/>
            <person name="Leggewie C.C."/>
            <person name="Katzke N."/>
            <person name="La Cono V."/>
            <person name="Matesanz R."/>
            <person name="Jebbar M."/>
            <person name="Jaeger K.E."/>
            <person name="Yakimov M.M."/>
            <person name="Yakunin A.F."/>
            <person name="Golyshin P.N."/>
            <person name="Golyshina O.V."/>
            <person name="Savchenko A."/>
            <person name="Ferrer M."/>
        </authorList>
    </citation>
    <scope>NUCLEOTIDE SEQUENCE</scope>
</reference>
<organism evidence="1">
    <name type="scientific">bacterium enrichment culture clone fosmid MGS-K1</name>
    <dbReference type="NCBI Taxonomy" id="1549356"/>
    <lineage>
        <taxon>Bacteria</taxon>
        <taxon>environmental samples</taxon>
    </lineage>
</organism>
<dbReference type="AlphaFoldDB" id="A0A0B5KQT2"/>
<name>A0A0B5KQT2_9BACT</name>
<protein>
    <submittedName>
        <fullName evidence="1">Uncharacterized protein</fullName>
    </submittedName>
</protein>
<proteinExistence type="predicted"/>
<sequence length="111" mass="11988">MEAKMKAVCRFRFPEDTARELIEGGIAEAIFNAECLFGKPNVRVSGVAYYISGPPKANQCVIDVSSEVGEHVAQVFTGIMLKTLGEDKFSVTRLEASRNPDTGLPHAGKTA</sequence>
<accession>A0A0B5KQT2</accession>
<evidence type="ECO:0000313" key="1">
    <source>
        <dbReference type="EMBL" id="AJG38134.1"/>
    </source>
</evidence>
<dbReference type="EMBL" id="KF831421">
    <property type="protein sequence ID" value="AJG38134.1"/>
    <property type="molecule type" value="Genomic_DNA"/>
</dbReference>